<dbReference type="GO" id="GO:0016020">
    <property type="term" value="C:membrane"/>
    <property type="evidence" value="ECO:0007669"/>
    <property type="project" value="UniProtKB-SubCell"/>
</dbReference>
<dbReference type="RefSeq" id="WP_369601367.1">
    <property type="nucleotide sequence ID" value="NZ_CP154858.1"/>
</dbReference>
<evidence type="ECO:0000256" key="4">
    <source>
        <dbReference type="ARBA" id="ARBA00023136"/>
    </source>
</evidence>
<comment type="similarity">
    <text evidence="6">Belongs to the methyl-accepting chemotaxis (MCP) protein family.</text>
</comment>
<evidence type="ECO:0000256" key="7">
    <source>
        <dbReference type="PROSITE-ProRule" id="PRU00284"/>
    </source>
</evidence>
<evidence type="ECO:0000256" key="8">
    <source>
        <dbReference type="SAM" id="Phobius"/>
    </source>
</evidence>
<feature type="transmembrane region" description="Helical" evidence="8">
    <location>
        <begin position="20"/>
        <end position="42"/>
    </location>
</feature>
<feature type="domain" description="HAMP" evidence="10">
    <location>
        <begin position="221"/>
        <end position="274"/>
    </location>
</feature>
<dbReference type="Gene3D" id="6.10.340.10">
    <property type="match status" value="1"/>
</dbReference>
<evidence type="ECO:0000259" key="10">
    <source>
        <dbReference type="PROSITE" id="PS50885"/>
    </source>
</evidence>
<dbReference type="SMART" id="SM00283">
    <property type="entry name" value="MA"/>
    <property type="match status" value="1"/>
</dbReference>
<dbReference type="Gene3D" id="1.10.287.950">
    <property type="entry name" value="Methyl-accepting chemotaxis protein"/>
    <property type="match status" value="1"/>
</dbReference>
<dbReference type="InterPro" id="IPR004089">
    <property type="entry name" value="MCPsignal_dom"/>
</dbReference>
<dbReference type="SUPFAM" id="SSF58104">
    <property type="entry name" value="Methyl-accepting chemotaxis protein (MCP) signaling domain"/>
    <property type="match status" value="1"/>
</dbReference>
<accession>A0AB39UWF0</accession>
<evidence type="ECO:0000256" key="1">
    <source>
        <dbReference type="ARBA" id="ARBA00004141"/>
    </source>
</evidence>
<dbReference type="GO" id="GO:0006935">
    <property type="term" value="P:chemotaxis"/>
    <property type="evidence" value="ECO:0007669"/>
    <property type="project" value="UniProtKB-ARBA"/>
</dbReference>
<keyword evidence="2 8" id="KW-0812">Transmembrane</keyword>
<dbReference type="Pfam" id="PF00672">
    <property type="entry name" value="HAMP"/>
    <property type="match status" value="1"/>
</dbReference>
<dbReference type="PANTHER" id="PTHR32089:SF119">
    <property type="entry name" value="METHYL-ACCEPTING CHEMOTAXIS PROTEIN CTPL"/>
    <property type="match status" value="1"/>
</dbReference>
<keyword evidence="3 8" id="KW-1133">Transmembrane helix</keyword>
<gene>
    <name evidence="11" type="ORF">AAIA72_16410</name>
</gene>
<evidence type="ECO:0000256" key="3">
    <source>
        <dbReference type="ARBA" id="ARBA00022989"/>
    </source>
</evidence>
<dbReference type="PROSITE" id="PS50885">
    <property type="entry name" value="HAMP"/>
    <property type="match status" value="1"/>
</dbReference>
<dbReference type="PROSITE" id="PS50111">
    <property type="entry name" value="CHEMOTAXIS_TRANSDUC_2"/>
    <property type="match status" value="1"/>
</dbReference>
<sequence>MNIKPEWRLDRLHIGQRLGLLSGISIGALVLVIAFAALGLTWSRTQSSELHHKVEESGQVVQLRQALQRGFVDTLNQLLTGKLTWEEAAARVGQARQNFAAQWSAFRSEHAGEGEENPAEAAIQGELERSRADVEAAFSAFEDLASRQSQAELELFVLNDLDAQTGGFIDALNRYSRQLTQAADNAFAEVLSTQARLAAGGAVLTLSILAMTVWLALAIRRSIIDPVARIGATVSAIAEGQTDVRTRMEGDDELAQLAQALDRLLDDRVATLIRIEQENEQLNDSIIELLEGTSRLAERDFNTRLTVREDITGPVADSLNLVTDATADALLKIRQIGDLVEVSGNAVAAQSHKVSQVAAQERMLVEQMVKRLEKVVAAMRQVSDQCRHASATTDKASASTGQAFETVGNTVRAMAEIRDVISETEKRIKRLSERSQEISTITDMIGSISERTHVLALNASMQAAAAGEAGRGFAVVADEVQRLAENSRNSTAQISALVRNIQSETAAAVEAMNRTIGQVVQGSRLAEEAGQAMQTTQTITAALVDEVGQVSASTTEQADALAELRKQADRLIRSTRLTDQELRRQAAHIGRLKWSAQHLTETVTLFSLPERELPPLDITADGKAAEVAVLTDRADGPARPAVRHAV</sequence>
<organism evidence="11">
    <name type="scientific">Thermohahella caldifontis</name>
    <dbReference type="NCBI Taxonomy" id="3142973"/>
    <lineage>
        <taxon>Bacteria</taxon>
        <taxon>Pseudomonadati</taxon>
        <taxon>Pseudomonadota</taxon>
        <taxon>Gammaproteobacteria</taxon>
        <taxon>Oceanospirillales</taxon>
        <taxon>Hahellaceae</taxon>
        <taxon>Thermohahella</taxon>
    </lineage>
</organism>
<protein>
    <submittedName>
        <fullName evidence="11">Methyl-accepting chemotaxis protein</fullName>
    </submittedName>
</protein>
<evidence type="ECO:0000313" key="11">
    <source>
        <dbReference type="EMBL" id="XDT72357.1"/>
    </source>
</evidence>
<dbReference type="Pfam" id="PF00015">
    <property type="entry name" value="MCPsignal"/>
    <property type="match status" value="1"/>
</dbReference>
<evidence type="ECO:0000259" key="9">
    <source>
        <dbReference type="PROSITE" id="PS50111"/>
    </source>
</evidence>
<dbReference type="GO" id="GO:0007165">
    <property type="term" value="P:signal transduction"/>
    <property type="evidence" value="ECO:0007669"/>
    <property type="project" value="UniProtKB-KW"/>
</dbReference>
<dbReference type="InterPro" id="IPR003660">
    <property type="entry name" value="HAMP_dom"/>
</dbReference>
<dbReference type="AlphaFoldDB" id="A0AB39UWF0"/>
<evidence type="ECO:0000256" key="2">
    <source>
        <dbReference type="ARBA" id="ARBA00022692"/>
    </source>
</evidence>
<dbReference type="SMART" id="SM00304">
    <property type="entry name" value="HAMP"/>
    <property type="match status" value="3"/>
</dbReference>
<dbReference type="KEGG" id="tcd:AAIA72_16410"/>
<reference evidence="11" key="1">
    <citation type="submission" date="2024-05" db="EMBL/GenBank/DDBJ databases">
        <title>Genome sequencing of novel strain.</title>
        <authorList>
            <person name="Ganbat D."/>
            <person name="Ganbat S."/>
            <person name="Lee S.-J."/>
        </authorList>
    </citation>
    <scope>NUCLEOTIDE SEQUENCE</scope>
    <source>
        <strain evidence="11">SMD15-11</strain>
    </source>
</reference>
<dbReference type="CDD" id="cd06225">
    <property type="entry name" value="HAMP"/>
    <property type="match status" value="1"/>
</dbReference>
<keyword evidence="5 7" id="KW-0807">Transducer</keyword>
<comment type="subcellular location">
    <subcellularLocation>
        <location evidence="1">Membrane</location>
        <topology evidence="1">Multi-pass membrane protein</topology>
    </subcellularLocation>
</comment>
<evidence type="ECO:0000256" key="6">
    <source>
        <dbReference type="ARBA" id="ARBA00029447"/>
    </source>
</evidence>
<proteinExistence type="inferred from homology"/>
<name>A0AB39UWF0_9GAMM</name>
<evidence type="ECO:0000256" key="5">
    <source>
        <dbReference type="ARBA" id="ARBA00023224"/>
    </source>
</evidence>
<dbReference type="EMBL" id="CP154858">
    <property type="protein sequence ID" value="XDT72357.1"/>
    <property type="molecule type" value="Genomic_DNA"/>
</dbReference>
<feature type="transmembrane region" description="Helical" evidence="8">
    <location>
        <begin position="197"/>
        <end position="219"/>
    </location>
</feature>
<feature type="domain" description="Methyl-accepting transducer" evidence="9">
    <location>
        <begin position="336"/>
        <end position="572"/>
    </location>
</feature>
<keyword evidence="4 8" id="KW-0472">Membrane</keyword>
<dbReference type="PANTHER" id="PTHR32089">
    <property type="entry name" value="METHYL-ACCEPTING CHEMOTAXIS PROTEIN MCPB"/>
    <property type="match status" value="1"/>
</dbReference>